<dbReference type="Proteomes" id="UP000215914">
    <property type="component" value="Unassembled WGS sequence"/>
</dbReference>
<protein>
    <submittedName>
        <fullName evidence="1">Uncharacterized protein</fullName>
    </submittedName>
</protein>
<organism evidence="1 2">
    <name type="scientific">Helianthus annuus</name>
    <name type="common">Common sunflower</name>
    <dbReference type="NCBI Taxonomy" id="4232"/>
    <lineage>
        <taxon>Eukaryota</taxon>
        <taxon>Viridiplantae</taxon>
        <taxon>Streptophyta</taxon>
        <taxon>Embryophyta</taxon>
        <taxon>Tracheophyta</taxon>
        <taxon>Spermatophyta</taxon>
        <taxon>Magnoliopsida</taxon>
        <taxon>eudicotyledons</taxon>
        <taxon>Gunneridae</taxon>
        <taxon>Pentapetalae</taxon>
        <taxon>asterids</taxon>
        <taxon>campanulids</taxon>
        <taxon>Asterales</taxon>
        <taxon>Asteraceae</taxon>
        <taxon>Asteroideae</taxon>
        <taxon>Heliantheae alliance</taxon>
        <taxon>Heliantheae</taxon>
        <taxon>Helianthus</taxon>
    </lineage>
</organism>
<evidence type="ECO:0000313" key="1">
    <source>
        <dbReference type="EMBL" id="KAF5783362.1"/>
    </source>
</evidence>
<dbReference type="EMBL" id="MNCJ02000326">
    <property type="protein sequence ID" value="KAF5783362.1"/>
    <property type="molecule type" value="Genomic_DNA"/>
</dbReference>
<proteinExistence type="predicted"/>
<reference evidence="1" key="1">
    <citation type="journal article" date="2017" name="Nature">
        <title>The sunflower genome provides insights into oil metabolism, flowering and Asterid evolution.</title>
        <authorList>
            <person name="Badouin H."/>
            <person name="Gouzy J."/>
            <person name="Grassa C.J."/>
            <person name="Murat F."/>
            <person name="Staton S.E."/>
            <person name="Cottret L."/>
            <person name="Lelandais-Briere C."/>
            <person name="Owens G.L."/>
            <person name="Carrere S."/>
            <person name="Mayjonade B."/>
            <person name="Legrand L."/>
            <person name="Gill N."/>
            <person name="Kane N.C."/>
            <person name="Bowers J.E."/>
            <person name="Hubner S."/>
            <person name="Bellec A."/>
            <person name="Berard A."/>
            <person name="Berges H."/>
            <person name="Blanchet N."/>
            <person name="Boniface M.C."/>
            <person name="Brunel D."/>
            <person name="Catrice O."/>
            <person name="Chaidir N."/>
            <person name="Claudel C."/>
            <person name="Donnadieu C."/>
            <person name="Faraut T."/>
            <person name="Fievet G."/>
            <person name="Helmstetter N."/>
            <person name="King M."/>
            <person name="Knapp S.J."/>
            <person name="Lai Z."/>
            <person name="Le Paslier M.C."/>
            <person name="Lippi Y."/>
            <person name="Lorenzon L."/>
            <person name="Mandel J.R."/>
            <person name="Marage G."/>
            <person name="Marchand G."/>
            <person name="Marquand E."/>
            <person name="Bret-Mestries E."/>
            <person name="Morien E."/>
            <person name="Nambeesan S."/>
            <person name="Nguyen T."/>
            <person name="Pegot-Espagnet P."/>
            <person name="Pouilly N."/>
            <person name="Raftis F."/>
            <person name="Sallet E."/>
            <person name="Schiex T."/>
            <person name="Thomas J."/>
            <person name="Vandecasteele C."/>
            <person name="Vares D."/>
            <person name="Vear F."/>
            <person name="Vautrin S."/>
            <person name="Crespi M."/>
            <person name="Mangin B."/>
            <person name="Burke J.M."/>
            <person name="Salse J."/>
            <person name="Munos S."/>
            <person name="Vincourt P."/>
            <person name="Rieseberg L.H."/>
            <person name="Langlade N.B."/>
        </authorList>
    </citation>
    <scope>NUCLEOTIDE SEQUENCE</scope>
    <source>
        <tissue evidence="1">Leaves</tissue>
    </source>
</reference>
<evidence type="ECO:0000313" key="2">
    <source>
        <dbReference type="Proteomes" id="UP000215914"/>
    </source>
</evidence>
<sequence>MIQVLLSDHNISESFVNTLSFLLFHTGEFIFPYRGVHKTLLFYTGEFIKHNYIWFSTTLIFHFFVSDFI</sequence>
<dbReference type="Gramene" id="mRNA:HanXRQr2_Chr11g0507051">
    <property type="protein sequence ID" value="CDS:HanXRQr2_Chr11g0507051.1"/>
    <property type="gene ID" value="HanXRQr2_Chr11g0507051"/>
</dbReference>
<gene>
    <name evidence="1" type="ORF">HanXRQr2_Chr11g0507051</name>
</gene>
<keyword evidence="2" id="KW-1185">Reference proteome</keyword>
<dbReference type="AlphaFoldDB" id="A0A9K3HRV4"/>
<accession>A0A9K3HRV4</accession>
<name>A0A9K3HRV4_HELAN</name>
<comment type="caution">
    <text evidence="1">The sequence shown here is derived from an EMBL/GenBank/DDBJ whole genome shotgun (WGS) entry which is preliminary data.</text>
</comment>
<reference evidence="1" key="2">
    <citation type="submission" date="2020-06" db="EMBL/GenBank/DDBJ databases">
        <title>Helianthus annuus Genome sequencing and assembly Release 2.</title>
        <authorList>
            <person name="Gouzy J."/>
            <person name="Langlade N."/>
            <person name="Munos S."/>
        </authorList>
    </citation>
    <scope>NUCLEOTIDE SEQUENCE</scope>
    <source>
        <tissue evidence="1">Leaves</tissue>
    </source>
</reference>